<sequence>MMNNVQPVKTAWLIVAIFLSACVTVGNESPDGLLDNKIEVVDCSLVETVESETAVDTGFATAAQALNALAQENYLPGEPVIEAESENGFIWLLLDGDRQLGRINAVRNANGLWQISQASWCVEAASSSQDVQAIVKPLDCSLIEEAKLADIAQNSGYETPEQALDSLTFAQRPFGEVQSGVTYGEEGANYVRWLFSDDSNQTGSVTAAHAAWGLWVITGVQKCIE</sequence>
<name>A0A3B0VWK3_9ZZZZ</name>
<gene>
    <name evidence="1" type="ORF">MNBD_CHLOROFLEXI01-1153</name>
</gene>
<organism evidence="1">
    <name type="scientific">hydrothermal vent metagenome</name>
    <dbReference type="NCBI Taxonomy" id="652676"/>
    <lineage>
        <taxon>unclassified sequences</taxon>
        <taxon>metagenomes</taxon>
        <taxon>ecological metagenomes</taxon>
    </lineage>
</organism>
<reference evidence="1" key="1">
    <citation type="submission" date="2018-06" db="EMBL/GenBank/DDBJ databases">
        <authorList>
            <person name="Zhirakovskaya E."/>
        </authorList>
    </citation>
    <scope>NUCLEOTIDE SEQUENCE</scope>
</reference>
<protein>
    <submittedName>
        <fullName evidence="1">Uncharacterized protein</fullName>
    </submittedName>
</protein>
<proteinExistence type="predicted"/>
<accession>A0A3B0VWK3</accession>
<evidence type="ECO:0000313" key="1">
    <source>
        <dbReference type="EMBL" id="VAW42807.1"/>
    </source>
</evidence>
<dbReference type="EMBL" id="UOEU01000960">
    <property type="protein sequence ID" value="VAW42807.1"/>
    <property type="molecule type" value="Genomic_DNA"/>
</dbReference>
<dbReference type="AlphaFoldDB" id="A0A3B0VWK3"/>